<keyword evidence="1" id="KW-0489">Methyltransferase</keyword>
<dbReference type="SUPFAM" id="SSF53335">
    <property type="entry name" value="S-adenosyl-L-methionine-dependent methyltransferases"/>
    <property type="match status" value="1"/>
</dbReference>
<organism evidence="1 2">
    <name type="scientific">Oceanobacillus bengalensis</name>
    <dbReference type="NCBI Taxonomy" id="1435466"/>
    <lineage>
        <taxon>Bacteria</taxon>
        <taxon>Bacillati</taxon>
        <taxon>Bacillota</taxon>
        <taxon>Bacilli</taxon>
        <taxon>Bacillales</taxon>
        <taxon>Bacillaceae</taxon>
        <taxon>Oceanobacillus</taxon>
    </lineage>
</organism>
<dbReference type="PANTHER" id="PTHR38451:SF1">
    <property type="entry name" value="TRNA (ADENINE(22)-N(1))-METHYLTRANSFERASE"/>
    <property type="match status" value="1"/>
</dbReference>
<accession>A0A494Z696</accession>
<dbReference type="Gene3D" id="1.10.287.1890">
    <property type="match status" value="1"/>
</dbReference>
<dbReference type="EMBL" id="RBZO01000003">
    <property type="protein sequence ID" value="RKQ17835.1"/>
    <property type="molecule type" value="Genomic_DNA"/>
</dbReference>
<protein>
    <submittedName>
        <fullName evidence="1">tRNA (Adenine(22)-N(1))-methyltransferase TrmK</fullName>
    </submittedName>
</protein>
<sequence length="237" mass="26859">MGNSVKLSNRLLQVATYLSKGGYFADIGSDHAYLPCYVCLQDKTAKAIAGEVNEGPYQSALRTVKSYGLNDRVEVRLGDGLAVIDNDEKVDHIVIAGMGGSLIKSILEDGKAQLKNVKRIIAQPNVDARGVRRWFNDNHFVITNESIIEENGHIYEVVVADLETKLNPLKQLTEKQLLFGPLLLENRTDVFYKKWKHEYDKLEQVINQMKNAQGQDLDKIEKFELEKLWIKEVLRGE</sequence>
<dbReference type="Gene3D" id="3.40.50.150">
    <property type="entry name" value="Vaccinia Virus protein VP39"/>
    <property type="match status" value="1"/>
</dbReference>
<dbReference type="OrthoDB" id="5881184at2"/>
<comment type="caution">
    <text evidence="1">The sequence shown here is derived from an EMBL/GenBank/DDBJ whole genome shotgun (WGS) entry which is preliminary data.</text>
</comment>
<keyword evidence="1" id="KW-0808">Transferase</keyword>
<dbReference type="PANTHER" id="PTHR38451">
    <property type="entry name" value="TRNA (ADENINE(22)-N(1))-METHYLTRANSFERASE"/>
    <property type="match status" value="1"/>
</dbReference>
<evidence type="ECO:0000313" key="1">
    <source>
        <dbReference type="EMBL" id="RKQ17835.1"/>
    </source>
</evidence>
<dbReference type="InterPro" id="IPR029063">
    <property type="entry name" value="SAM-dependent_MTases_sf"/>
</dbReference>
<dbReference type="GO" id="GO:0032259">
    <property type="term" value="P:methylation"/>
    <property type="evidence" value="ECO:0007669"/>
    <property type="project" value="UniProtKB-KW"/>
</dbReference>
<dbReference type="InterPro" id="IPR006901">
    <property type="entry name" value="TrmK"/>
</dbReference>
<dbReference type="Pfam" id="PF04816">
    <property type="entry name" value="TrmK"/>
    <property type="match status" value="1"/>
</dbReference>
<dbReference type="GO" id="GO:0160105">
    <property type="term" value="F:tRNA (adenine(22)-N1)-methyltransferase activity"/>
    <property type="evidence" value="ECO:0007669"/>
    <property type="project" value="InterPro"/>
</dbReference>
<dbReference type="Proteomes" id="UP000281813">
    <property type="component" value="Unassembled WGS sequence"/>
</dbReference>
<dbReference type="PIRSF" id="PIRSF018637">
    <property type="entry name" value="TrmK"/>
    <property type="match status" value="1"/>
</dbReference>
<reference evidence="1 2" key="1">
    <citation type="journal article" date="2015" name="Antonie Van Leeuwenhoek">
        <title>Oceanobacillus bengalensis sp. nov., a bacterium isolated from seawater of the Bay of Bengal.</title>
        <authorList>
            <person name="Yongchang O."/>
            <person name="Xiang W."/>
            <person name="Wang G."/>
        </authorList>
    </citation>
    <scope>NUCLEOTIDE SEQUENCE [LARGE SCALE GENOMIC DNA]</scope>
    <source>
        <strain evidence="1 2">MCCC 1K00260</strain>
    </source>
</reference>
<evidence type="ECO:0000313" key="2">
    <source>
        <dbReference type="Proteomes" id="UP000281813"/>
    </source>
</evidence>
<name>A0A494Z696_9BACI</name>
<dbReference type="AlphaFoldDB" id="A0A494Z696"/>
<dbReference type="RefSeq" id="WP_121128435.1">
    <property type="nucleotide sequence ID" value="NZ_JBHUFK010000023.1"/>
</dbReference>
<gene>
    <name evidence="1" type="ORF">D8M05_02825</name>
</gene>
<keyword evidence="2" id="KW-1185">Reference proteome</keyword>
<proteinExistence type="predicted"/>